<dbReference type="SUPFAM" id="SSF48452">
    <property type="entry name" value="TPR-like"/>
    <property type="match status" value="1"/>
</dbReference>
<gene>
    <name evidence="1" type="ORF">CI238_11989</name>
</gene>
<dbReference type="STRING" id="1573173.A0A167CQL2"/>
<dbReference type="EMBL" id="LFIW01001260">
    <property type="protein sequence ID" value="KZL82903.1"/>
    <property type="molecule type" value="Genomic_DNA"/>
</dbReference>
<evidence type="ECO:0000313" key="2">
    <source>
        <dbReference type="Proteomes" id="UP000076584"/>
    </source>
</evidence>
<comment type="caution">
    <text evidence="1">The sequence shown here is derived from an EMBL/GenBank/DDBJ whole genome shotgun (WGS) entry which is preliminary data.</text>
</comment>
<dbReference type="Proteomes" id="UP000076584">
    <property type="component" value="Unassembled WGS sequence"/>
</dbReference>
<proteinExistence type="predicted"/>
<dbReference type="Gene3D" id="1.25.40.10">
    <property type="entry name" value="Tetratricopeptide repeat domain"/>
    <property type="match status" value="1"/>
</dbReference>
<dbReference type="InterPro" id="IPR011990">
    <property type="entry name" value="TPR-like_helical_dom_sf"/>
</dbReference>
<reference evidence="1 2" key="1">
    <citation type="submission" date="2015-06" db="EMBL/GenBank/DDBJ databases">
        <title>Survival trade-offs in plant roots during colonization by closely related pathogenic and mutualistic fungi.</title>
        <authorList>
            <person name="Hacquard S."/>
            <person name="Kracher B."/>
            <person name="Hiruma K."/>
            <person name="Weinman A."/>
            <person name="Muench P."/>
            <person name="Garrido Oter R."/>
            <person name="Ver Loren van Themaat E."/>
            <person name="Dallerey J.-F."/>
            <person name="Damm U."/>
            <person name="Henrissat B."/>
            <person name="Lespinet O."/>
            <person name="Thon M."/>
            <person name="Kemen E."/>
            <person name="McHardy A.C."/>
            <person name="Schulze-Lefert P."/>
            <person name="O'Connell R.J."/>
        </authorList>
    </citation>
    <scope>NUCLEOTIDE SEQUENCE [LARGE SCALE GENOMIC DNA]</scope>
    <source>
        <strain evidence="1 2">MAFF 238704</strain>
    </source>
</reference>
<keyword evidence="2" id="KW-1185">Reference proteome</keyword>
<sequence>MSCLCLKLRAGDYTAVDDSEVSISSLALKHSLLGKIQRFQGKFHEALHQLDIPLNIVDRYKSQNHGLYFNEDIHDLACNYADTLRELGFFEQAEKYLRLRIDAASVASVAPASRFVIEASLAECLFAKGHRKVREAQDEVALGACSALEEARELCLQLQSQKSLLRFERLRTLLTLAKISFVQGDYSEAEGFLSKSTNLMSKFDRTNGYATMAIIKTMIETLQRSPVKDDWEIKQRSIQQSREKLNMLKTSANEGGIRY</sequence>
<organism evidence="1 2">
    <name type="scientific">Colletotrichum incanum</name>
    <name type="common">Soybean anthracnose fungus</name>
    <dbReference type="NCBI Taxonomy" id="1573173"/>
    <lineage>
        <taxon>Eukaryota</taxon>
        <taxon>Fungi</taxon>
        <taxon>Dikarya</taxon>
        <taxon>Ascomycota</taxon>
        <taxon>Pezizomycotina</taxon>
        <taxon>Sordariomycetes</taxon>
        <taxon>Hypocreomycetidae</taxon>
        <taxon>Glomerellales</taxon>
        <taxon>Glomerellaceae</taxon>
        <taxon>Colletotrichum</taxon>
        <taxon>Colletotrichum spaethianum species complex</taxon>
    </lineage>
</organism>
<accession>A0A167CQL2</accession>
<evidence type="ECO:0000313" key="1">
    <source>
        <dbReference type="EMBL" id="KZL82903.1"/>
    </source>
</evidence>
<dbReference type="AlphaFoldDB" id="A0A167CQL2"/>
<name>A0A167CQL2_COLIC</name>
<protein>
    <submittedName>
        <fullName evidence="1">And nb-arc domain protein</fullName>
    </submittedName>
</protein>